<dbReference type="Proteomes" id="UP000006729">
    <property type="component" value="Chromosome 3"/>
</dbReference>
<dbReference type="AlphaFoldDB" id="U5GI67"/>
<keyword evidence="3" id="KW-1185">Reference proteome</keyword>
<gene>
    <name evidence="2" type="ORF">POPTR_003G043400</name>
</gene>
<sequence length="84" mass="10024">MVCPAKTTKKIFKIARTLKLHKKRKRKRKRKVNDWQERYSKTKPSTKKQENKEPKREEGNLKSGGRPVFSKNSNDPFEQVHEET</sequence>
<feature type="compositionally biased region" description="Basic and acidic residues" evidence="1">
    <location>
        <begin position="47"/>
        <end position="60"/>
    </location>
</feature>
<dbReference type="EMBL" id="CM009292">
    <property type="protein sequence ID" value="PNT43591.1"/>
    <property type="molecule type" value="Genomic_DNA"/>
</dbReference>
<evidence type="ECO:0000256" key="1">
    <source>
        <dbReference type="SAM" id="MobiDB-lite"/>
    </source>
</evidence>
<evidence type="ECO:0000313" key="3">
    <source>
        <dbReference type="Proteomes" id="UP000006729"/>
    </source>
</evidence>
<dbReference type="InParanoid" id="U5GI67"/>
<name>U5GI67_POPTR</name>
<dbReference type="HOGENOM" id="CLU_2531701_0_0_1"/>
<proteinExistence type="predicted"/>
<accession>U5GI67</accession>
<feature type="compositionally biased region" description="Basic residues" evidence="1">
    <location>
        <begin position="14"/>
        <end position="31"/>
    </location>
</feature>
<reference evidence="2 3" key="1">
    <citation type="journal article" date="2006" name="Science">
        <title>The genome of black cottonwood, Populus trichocarpa (Torr. &amp; Gray).</title>
        <authorList>
            <person name="Tuskan G.A."/>
            <person name="Difazio S."/>
            <person name="Jansson S."/>
            <person name="Bohlmann J."/>
            <person name="Grigoriev I."/>
            <person name="Hellsten U."/>
            <person name="Putnam N."/>
            <person name="Ralph S."/>
            <person name="Rombauts S."/>
            <person name="Salamov A."/>
            <person name="Schein J."/>
            <person name="Sterck L."/>
            <person name="Aerts A."/>
            <person name="Bhalerao R.R."/>
            <person name="Bhalerao R.P."/>
            <person name="Blaudez D."/>
            <person name="Boerjan W."/>
            <person name="Brun A."/>
            <person name="Brunner A."/>
            <person name="Busov V."/>
            <person name="Campbell M."/>
            <person name="Carlson J."/>
            <person name="Chalot M."/>
            <person name="Chapman J."/>
            <person name="Chen G.L."/>
            <person name="Cooper D."/>
            <person name="Coutinho P.M."/>
            <person name="Couturier J."/>
            <person name="Covert S."/>
            <person name="Cronk Q."/>
            <person name="Cunningham R."/>
            <person name="Davis J."/>
            <person name="Degroeve S."/>
            <person name="Dejardin A."/>
            <person name="Depamphilis C."/>
            <person name="Detter J."/>
            <person name="Dirks B."/>
            <person name="Dubchak I."/>
            <person name="Duplessis S."/>
            <person name="Ehlting J."/>
            <person name="Ellis B."/>
            <person name="Gendler K."/>
            <person name="Goodstein D."/>
            <person name="Gribskov M."/>
            <person name="Grimwood J."/>
            <person name="Groover A."/>
            <person name="Gunter L."/>
            <person name="Hamberger B."/>
            <person name="Heinze B."/>
            <person name="Helariutta Y."/>
            <person name="Henrissat B."/>
            <person name="Holligan D."/>
            <person name="Holt R."/>
            <person name="Huang W."/>
            <person name="Islam-Faridi N."/>
            <person name="Jones S."/>
            <person name="Jones-Rhoades M."/>
            <person name="Jorgensen R."/>
            <person name="Joshi C."/>
            <person name="Kangasjarvi J."/>
            <person name="Karlsson J."/>
            <person name="Kelleher C."/>
            <person name="Kirkpatrick R."/>
            <person name="Kirst M."/>
            <person name="Kohler A."/>
            <person name="Kalluri U."/>
            <person name="Larimer F."/>
            <person name="Leebens-Mack J."/>
            <person name="Leple J.C."/>
            <person name="Locascio P."/>
            <person name="Lou Y."/>
            <person name="Lucas S."/>
            <person name="Martin F."/>
            <person name="Montanini B."/>
            <person name="Napoli C."/>
            <person name="Nelson D.R."/>
            <person name="Nelson C."/>
            <person name="Nieminen K."/>
            <person name="Nilsson O."/>
            <person name="Pereda V."/>
            <person name="Peter G."/>
            <person name="Philippe R."/>
            <person name="Pilate G."/>
            <person name="Poliakov A."/>
            <person name="Razumovskaya J."/>
            <person name="Richardson P."/>
            <person name="Rinaldi C."/>
            <person name="Ritland K."/>
            <person name="Rouze P."/>
            <person name="Ryaboy D."/>
            <person name="Schmutz J."/>
            <person name="Schrader J."/>
            <person name="Segerman B."/>
            <person name="Shin H."/>
            <person name="Siddiqui A."/>
            <person name="Sterky F."/>
            <person name="Terry A."/>
            <person name="Tsai C.J."/>
            <person name="Uberbacher E."/>
            <person name="Unneberg P."/>
            <person name="Vahala J."/>
            <person name="Wall K."/>
            <person name="Wessler S."/>
            <person name="Yang G."/>
            <person name="Yin T."/>
            <person name="Douglas C."/>
            <person name="Marra M."/>
            <person name="Sandberg G."/>
            <person name="Van de Peer Y."/>
            <person name="Rokhsar D."/>
        </authorList>
    </citation>
    <scope>NUCLEOTIDE SEQUENCE [LARGE SCALE GENOMIC DNA]</scope>
    <source>
        <strain evidence="3">cv. Nisqually</strain>
    </source>
</reference>
<evidence type="ECO:0000313" key="2">
    <source>
        <dbReference type="EMBL" id="PNT43591.1"/>
    </source>
</evidence>
<protein>
    <submittedName>
        <fullName evidence="2">Uncharacterized protein</fullName>
    </submittedName>
</protein>
<organism evidence="2 3">
    <name type="scientific">Populus trichocarpa</name>
    <name type="common">Western balsam poplar</name>
    <name type="synonym">Populus balsamifera subsp. trichocarpa</name>
    <dbReference type="NCBI Taxonomy" id="3694"/>
    <lineage>
        <taxon>Eukaryota</taxon>
        <taxon>Viridiplantae</taxon>
        <taxon>Streptophyta</taxon>
        <taxon>Embryophyta</taxon>
        <taxon>Tracheophyta</taxon>
        <taxon>Spermatophyta</taxon>
        <taxon>Magnoliopsida</taxon>
        <taxon>eudicotyledons</taxon>
        <taxon>Gunneridae</taxon>
        <taxon>Pentapetalae</taxon>
        <taxon>rosids</taxon>
        <taxon>fabids</taxon>
        <taxon>Malpighiales</taxon>
        <taxon>Salicaceae</taxon>
        <taxon>Saliceae</taxon>
        <taxon>Populus</taxon>
    </lineage>
</organism>
<feature type="region of interest" description="Disordered" evidence="1">
    <location>
        <begin position="14"/>
        <end position="84"/>
    </location>
</feature>